<gene>
    <name evidence="1" type="ORF">G5I_10848</name>
</gene>
<protein>
    <submittedName>
        <fullName evidence="1">Uncharacterized protein</fullName>
    </submittedName>
</protein>
<name>F4WXZ2_ACREC</name>
<proteinExistence type="predicted"/>
<reference evidence="1" key="1">
    <citation type="submission" date="2011-02" db="EMBL/GenBank/DDBJ databases">
        <title>The genome of the leaf-cutting ant Acromyrmex echinatior suggests key adaptations to social evolution and fungus farming.</title>
        <authorList>
            <person name="Nygaard S."/>
            <person name="Zhang G."/>
        </authorList>
    </citation>
    <scope>NUCLEOTIDE SEQUENCE</scope>
</reference>
<accession>F4WXZ2</accession>
<dbReference type="AlphaFoldDB" id="F4WXZ2"/>
<dbReference type="InParanoid" id="F4WXZ2"/>
<organism evidence="2">
    <name type="scientific">Acromyrmex echinatior</name>
    <name type="common">Panamanian leafcutter ant</name>
    <name type="synonym">Acromyrmex octospinosus echinatior</name>
    <dbReference type="NCBI Taxonomy" id="103372"/>
    <lineage>
        <taxon>Eukaryota</taxon>
        <taxon>Metazoa</taxon>
        <taxon>Ecdysozoa</taxon>
        <taxon>Arthropoda</taxon>
        <taxon>Hexapoda</taxon>
        <taxon>Insecta</taxon>
        <taxon>Pterygota</taxon>
        <taxon>Neoptera</taxon>
        <taxon>Endopterygota</taxon>
        <taxon>Hymenoptera</taxon>
        <taxon>Apocrita</taxon>
        <taxon>Aculeata</taxon>
        <taxon>Formicoidea</taxon>
        <taxon>Formicidae</taxon>
        <taxon>Myrmicinae</taxon>
        <taxon>Acromyrmex</taxon>
    </lineage>
</organism>
<dbReference type="EMBL" id="GL888434">
    <property type="protein sequence ID" value="EGI60928.1"/>
    <property type="molecule type" value="Genomic_DNA"/>
</dbReference>
<keyword evidence="2" id="KW-1185">Reference proteome</keyword>
<evidence type="ECO:0000313" key="2">
    <source>
        <dbReference type="Proteomes" id="UP000007755"/>
    </source>
</evidence>
<dbReference type="Proteomes" id="UP000007755">
    <property type="component" value="Unassembled WGS sequence"/>
</dbReference>
<sequence length="160" mass="18220">MVLFSDAGLRKHGGGVYAATRSCRRDSAWRARWQVTVEDALVFSRVLIRTVIKTGGQPGSVLRQRWRRWWRWRKMIVFLSTIPTASRKTRCVVSAASPNRSVTTGEDGDDFRQRLGYPRSPAKAPCQQTSCTASIVEYAVLQQLDETLLIHEIPWPMIET</sequence>
<evidence type="ECO:0000313" key="1">
    <source>
        <dbReference type="EMBL" id="EGI60928.1"/>
    </source>
</evidence>